<evidence type="ECO:0000259" key="2">
    <source>
        <dbReference type="Pfam" id="PF08327"/>
    </source>
</evidence>
<evidence type="ECO:0000256" key="1">
    <source>
        <dbReference type="ARBA" id="ARBA00006817"/>
    </source>
</evidence>
<name>A0ABW0E6P3_9BACT</name>
<organism evidence="3 4">
    <name type="scientific">Adhaeribacter terreus</name>
    <dbReference type="NCBI Taxonomy" id="529703"/>
    <lineage>
        <taxon>Bacteria</taxon>
        <taxon>Pseudomonadati</taxon>
        <taxon>Bacteroidota</taxon>
        <taxon>Cytophagia</taxon>
        <taxon>Cytophagales</taxon>
        <taxon>Hymenobacteraceae</taxon>
        <taxon>Adhaeribacter</taxon>
    </lineage>
</organism>
<reference evidence="4" key="1">
    <citation type="journal article" date="2019" name="Int. J. Syst. Evol. Microbiol.">
        <title>The Global Catalogue of Microorganisms (GCM) 10K type strain sequencing project: providing services to taxonomists for standard genome sequencing and annotation.</title>
        <authorList>
            <consortium name="The Broad Institute Genomics Platform"/>
            <consortium name="The Broad Institute Genome Sequencing Center for Infectious Disease"/>
            <person name="Wu L."/>
            <person name="Ma J."/>
        </authorList>
    </citation>
    <scope>NUCLEOTIDE SEQUENCE [LARGE SCALE GENOMIC DNA]</scope>
    <source>
        <strain evidence="4">KACC 12602</strain>
    </source>
</reference>
<accession>A0ABW0E6P3</accession>
<comment type="similarity">
    <text evidence="1">Belongs to the AHA1 family.</text>
</comment>
<dbReference type="CDD" id="cd07814">
    <property type="entry name" value="SRPBCC_CalC_Aha1-like"/>
    <property type="match status" value="1"/>
</dbReference>
<evidence type="ECO:0000313" key="4">
    <source>
        <dbReference type="Proteomes" id="UP001596161"/>
    </source>
</evidence>
<evidence type="ECO:0000313" key="3">
    <source>
        <dbReference type="EMBL" id="MFC5269276.1"/>
    </source>
</evidence>
<sequence length="149" mass="17254">MMQANEPIIIEQTYNTPAEKVWQALTDNIQMKKWYFDLEDFKPEPGFKFQFEGGTETQTFLHLCEVTEAIPEKKLTYSWRYNGYAGNSFVTFELFPEGEKTRLKLTHAGLETFPASEPAFAKANFVEGWNHISGISLKEFLEAEPETKR</sequence>
<dbReference type="RefSeq" id="WP_378015657.1">
    <property type="nucleotide sequence ID" value="NZ_JBHSKT010000001.1"/>
</dbReference>
<protein>
    <submittedName>
        <fullName evidence="3">SRPBCC domain-containing protein</fullName>
    </submittedName>
</protein>
<dbReference type="EMBL" id="JBHSKT010000001">
    <property type="protein sequence ID" value="MFC5269276.1"/>
    <property type="molecule type" value="Genomic_DNA"/>
</dbReference>
<dbReference type="Proteomes" id="UP001596161">
    <property type="component" value="Unassembled WGS sequence"/>
</dbReference>
<comment type="caution">
    <text evidence="3">The sequence shown here is derived from an EMBL/GenBank/DDBJ whole genome shotgun (WGS) entry which is preliminary data.</text>
</comment>
<feature type="domain" description="Activator of Hsp90 ATPase homologue 1/2-like C-terminal" evidence="2">
    <location>
        <begin position="15"/>
        <end position="141"/>
    </location>
</feature>
<dbReference type="Gene3D" id="3.30.530.20">
    <property type="match status" value="1"/>
</dbReference>
<proteinExistence type="inferred from homology"/>
<dbReference type="Pfam" id="PF08327">
    <property type="entry name" value="AHSA1"/>
    <property type="match status" value="1"/>
</dbReference>
<gene>
    <name evidence="3" type="ORF">ACFPIB_01555</name>
</gene>
<keyword evidence="4" id="KW-1185">Reference proteome</keyword>
<dbReference type="SUPFAM" id="SSF55961">
    <property type="entry name" value="Bet v1-like"/>
    <property type="match status" value="1"/>
</dbReference>
<dbReference type="InterPro" id="IPR023393">
    <property type="entry name" value="START-like_dom_sf"/>
</dbReference>
<dbReference type="InterPro" id="IPR013538">
    <property type="entry name" value="ASHA1/2-like_C"/>
</dbReference>